<dbReference type="EMBL" id="CP014699">
    <property type="protein sequence ID" value="AND78648.1"/>
    <property type="molecule type" value="Genomic_DNA"/>
</dbReference>
<evidence type="ECO:0000259" key="5">
    <source>
        <dbReference type="Pfam" id="PF06458"/>
    </source>
</evidence>
<dbReference type="RefSeq" id="WP_067060059.1">
    <property type="nucleotide sequence ID" value="NZ_CP014699.1"/>
</dbReference>
<reference evidence="8" key="2">
    <citation type="submission" date="2016-03" db="EMBL/GenBank/DDBJ databases">
        <title>Streptococcus antelopensis sp. nov., isolated from the feces of the Tibetan antelope (Pantholops hodgsonii) in Hoh Xil National Nature Reserve, Qinghai, China.</title>
        <authorList>
            <person name="Bai X."/>
        </authorList>
    </citation>
    <scope>NUCLEOTIDE SEQUENCE [LARGE SCALE GENOMIC DNA]</scope>
    <source>
        <strain evidence="8">TA 26</strain>
    </source>
</reference>
<dbReference type="InterPro" id="IPR042229">
    <property type="entry name" value="Listeria/Bacterioides_rpt_sf"/>
</dbReference>
<keyword evidence="4" id="KW-0472">Membrane</keyword>
<accession>A0A172Q5C3</accession>
<feature type="domain" description="MucBP" evidence="5">
    <location>
        <begin position="1141"/>
        <end position="1205"/>
    </location>
</feature>
<dbReference type="STRING" id="1811193.A0O21_00700"/>
<dbReference type="InterPro" id="IPR013783">
    <property type="entry name" value="Ig-like_fold"/>
</dbReference>
<dbReference type="InterPro" id="IPR009459">
    <property type="entry name" value="MucBP_dom"/>
</dbReference>
<dbReference type="Proteomes" id="UP000077317">
    <property type="component" value="Chromosome"/>
</dbReference>
<feature type="domain" description="SpaA-like prealbumin fold" evidence="6">
    <location>
        <begin position="1482"/>
        <end position="1562"/>
    </location>
</feature>
<dbReference type="Pfam" id="PF17802">
    <property type="entry name" value="SpaA"/>
    <property type="match status" value="1"/>
</dbReference>
<dbReference type="Pfam" id="PF06458">
    <property type="entry name" value="MucBP"/>
    <property type="match status" value="1"/>
</dbReference>
<feature type="compositionally biased region" description="Polar residues" evidence="3">
    <location>
        <begin position="77"/>
        <end position="88"/>
    </location>
</feature>
<gene>
    <name evidence="7" type="ORF">A0O21_00700</name>
</gene>
<evidence type="ECO:0000256" key="4">
    <source>
        <dbReference type="SAM" id="Phobius"/>
    </source>
</evidence>
<dbReference type="Gene3D" id="2.60.40.10">
    <property type="entry name" value="Immunoglobulins"/>
    <property type="match status" value="1"/>
</dbReference>
<keyword evidence="4" id="KW-0812">Transmembrane</keyword>
<evidence type="ECO:0000256" key="2">
    <source>
        <dbReference type="ARBA" id="ARBA00022737"/>
    </source>
</evidence>
<dbReference type="KEGG" id="spat:A0O21_00700"/>
<evidence type="ECO:0000259" key="6">
    <source>
        <dbReference type="Pfam" id="PF17802"/>
    </source>
</evidence>
<organism evidence="7 8">
    <name type="scientific">Streptococcus pantholopis</name>
    <dbReference type="NCBI Taxonomy" id="1811193"/>
    <lineage>
        <taxon>Bacteria</taxon>
        <taxon>Bacillati</taxon>
        <taxon>Bacillota</taxon>
        <taxon>Bacilli</taxon>
        <taxon>Lactobacillales</taxon>
        <taxon>Streptococcaceae</taxon>
        <taxon>Streptococcus</taxon>
    </lineage>
</organism>
<evidence type="ECO:0000256" key="1">
    <source>
        <dbReference type="ARBA" id="ARBA00004196"/>
    </source>
</evidence>
<comment type="subcellular location">
    <subcellularLocation>
        <location evidence="1">Cell envelope</location>
    </subcellularLocation>
</comment>
<dbReference type="OrthoDB" id="663332at2"/>
<keyword evidence="4" id="KW-1133">Transmembrane helix</keyword>
<evidence type="ECO:0000313" key="7">
    <source>
        <dbReference type="EMBL" id="AND78648.1"/>
    </source>
</evidence>
<dbReference type="NCBIfam" id="TIGR02543">
    <property type="entry name" value="List_Bact_rpt"/>
    <property type="match status" value="3"/>
</dbReference>
<dbReference type="InterPro" id="IPR013378">
    <property type="entry name" value="InlB-like_B-rpt"/>
</dbReference>
<dbReference type="Pfam" id="PF09479">
    <property type="entry name" value="Flg_new"/>
    <property type="match status" value="4"/>
</dbReference>
<evidence type="ECO:0000256" key="3">
    <source>
        <dbReference type="SAM" id="MobiDB-lite"/>
    </source>
</evidence>
<feature type="transmembrane region" description="Helical" evidence="4">
    <location>
        <begin position="20"/>
        <end position="41"/>
    </location>
</feature>
<name>A0A172Q5C3_9STRE</name>
<dbReference type="GO" id="GO:0030313">
    <property type="term" value="C:cell envelope"/>
    <property type="evidence" value="ECO:0007669"/>
    <property type="project" value="UniProtKB-SubCell"/>
</dbReference>
<dbReference type="Gene3D" id="2.60.40.4270">
    <property type="entry name" value="Listeria-Bacteroides repeat domain"/>
    <property type="match status" value="4"/>
</dbReference>
<reference evidence="7 8" key="1">
    <citation type="journal article" date="2016" name="Int. J. Syst. Evol. Microbiol.">
        <title>Streptococcuspantholopis sp. nov., isolated from faeces of the Tibetan antelope (Pantholops hodgsonii).</title>
        <authorList>
            <person name="Bai X."/>
            <person name="Xiong Y."/>
            <person name="Lu S."/>
            <person name="Jin D."/>
            <person name="Lai X."/>
            <person name="Yang J."/>
            <person name="Niu L."/>
            <person name="Hu S."/>
            <person name="Meng X."/>
            <person name="Pu J."/>
            <person name="Ye C."/>
            <person name="Xu J."/>
        </authorList>
    </citation>
    <scope>NUCLEOTIDE SEQUENCE [LARGE SCALE GENOMIC DNA]</scope>
    <source>
        <strain evidence="7 8">TA 26</strain>
    </source>
</reference>
<keyword evidence="2" id="KW-0677">Repeat</keyword>
<feature type="compositionally biased region" description="Low complexity" evidence="3">
    <location>
        <begin position="55"/>
        <end position="72"/>
    </location>
</feature>
<feature type="transmembrane region" description="Helical" evidence="4">
    <location>
        <begin position="1620"/>
        <end position="1639"/>
    </location>
</feature>
<keyword evidence="8" id="KW-1185">Reference proteome</keyword>
<feature type="region of interest" description="Disordered" evidence="3">
    <location>
        <begin position="51"/>
        <end position="100"/>
    </location>
</feature>
<proteinExistence type="predicted"/>
<protein>
    <submittedName>
        <fullName evidence="7">Cell wall ribonuclease G/E</fullName>
    </submittedName>
</protein>
<dbReference type="InterPro" id="IPR041033">
    <property type="entry name" value="SpaA_PFL_dom_1"/>
</dbReference>
<sequence length="1650" mass="182960">MKQWFDFKYLRSLQSRYKKLAVAFAIVVVFVTTYALILPAITLDQNTASQEPGIEAAESNAQAAEDAPPAADTETENQSQADDSASQDTAEDEADLITQPTSLQYSGNNYEITVNFDADAKLPIGVELKVEEIKESSDSYAAHYEQTKKALDGDELSYARFFDISFVYQGKEVEPSAAVEVQVSYPEGLKKEKDSELLAVHFADNSDKTDLLAVESSEKDGKISEVSFSADSFSVYGVVQRGITIEGVNYYTVKFVYTDNDGKEQEISTLVDVKEGATIGSLPEDPFKSGYRFDHWENKETGETVTADTPVTDDMTVEAVFTDISIYTVTANYFYHNNSAGRDVTFDTEIYQIEENDTPYRITPPASTEVSKGEDTSLPADAIYYPQQSLIELKGEDLAAKDAADGKEDQKITINVEYVPYTAEYDYVYMLKDLDGEGYSEIETVHAYGVLGSTVRPQVLSYDYANFEKTESVEIKEAKGQKLYVYYTRKSYTLSYDTKGGSYIAPQTGLYQSKQPLTETVPTKTGYDFVGWHEKADLSDEAKTSGSVTLNSDKTLYAEWKGKTVDYTIVYYKEQYDNSSGTTRFVYDSAKSAQGQVGTTVSAADAPAISTDTTGYEKDSAQNADSKVEIAADGSSILKVYYKLKRYTFIFDLNGPSIDYNWETTGKINKNGQVYSGSQYRISDVVLGQDVSAVWPSGTDEVYDTSSRQWLFVGWINPSNGNILFTTRRFEVTPDMILGADANNQKIYTARWREDVVTFNVEYYLQSADDPSVYVKSETYSQSFASTSGSTLSPKEISGFTYRNGTPSGYSGTNVNNYGGTYRFYYNRDSFEIDYYYGSSKIETKSNILFDANINNKTYNFTPSRPDGVDEDYTWGGWYADAGLTTPYDFATMPASNVVLYAKWQAPSFKVTFDTNGGDSQAPAAQTVEKYKEASFPDSPTKKYYDFVGWYTEPDGGELYDWSKPVTEDITLYAHWQLKPLTYTVRYLEAGTNNPLAAEKTETSPAFAYNQEISESALAITGYRPDDTSKTIHLDYENNVMTFYYSPKVADVTYTIKYVLADNEAIEVAPTVTKTVDGSTIRAKESAAPVDKDHMASQAGVTEEMLSVDYYPLEDVESLVLSSQADHNVIVFRYRNYDTAQITVNYLDMDGNPIPGQDPLTVLKKKPGTYTVNRKSIDGYTFEESKDSNDDKNKVVYRIDKGETITIDLYYKKNIAVTAQNKEKTYDGTALTSSGLSDLQNSYSDMLAEGDSLDSVAYSGSQTDAGVSQVIPKDLVIKDSDGKERNYYYHIDYNPGVLTVHKQPVTVIISGQTKEKVYDGQEASVTYDDIEIVDSSKLYTESDLTFTGPSDDQKVSATDAGTYQLNLENRFVNENPNFDVTFQVSNGQLVIKPRNLTLVSASADKAYDGSSLTEDTITLKVPDGADYSGFVEGEGAKYTVTGSQTDPGQSENRFSYTFDDHTKAQNYEIVTEFGKLTVLPTLNVQKTNKSWEALSGGKFQISKWDGSKWAAVADFDEITISSTDGANIPGLTAGRYKLKETAAPDGYIVLGDDIYFTVTEKTAEDGLSSTYSIELTDENGDAAEVPNARLQSGAGQYSQRLQIANEPGRALPQTGGQGRYFYLVCGFALMGGALLAALLKEKRRRRSSYG</sequence>
<evidence type="ECO:0000313" key="8">
    <source>
        <dbReference type="Proteomes" id="UP000077317"/>
    </source>
</evidence>